<comment type="similarity">
    <text evidence="1">Belongs to the methyltransferase superfamily. L-isoaspartyl/D-aspartyl protein methyltransferase family.</text>
</comment>
<dbReference type="RefSeq" id="WP_160778456.1">
    <property type="nucleotide sequence ID" value="NZ_BAAAZF010000001.1"/>
</dbReference>
<dbReference type="GO" id="GO:0005737">
    <property type="term" value="C:cytoplasm"/>
    <property type="evidence" value="ECO:0007669"/>
    <property type="project" value="TreeGrafter"/>
</dbReference>
<dbReference type="InterPro" id="IPR000682">
    <property type="entry name" value="PCMT"/>
</dbReference>
<dbReference type="OrthoDB" id="9798496at2"/>
<dbReference type="PANTHER" id="PTHR11579:SF18">
    <property type="entry name" value="PROTEIN-L-ISOASPARTATE O-METHYLTRANSFERASE"/>
    <property type="match status" value="1"/>
</dbReference>
<sequence>MIDTATRPMDFAAARRAMIDSQLRTSGVNTPLVLSRMISVPREQYVPESARGFCYMDRSIPLGEGGILAQPVAHAKMLEEADLQPADTVLIVDNGSGYLTALVEPVVAKVESITPTDAAGSKKRGPYSLILIDGAIEASTPALAKRLAEDGRMVTGLIENGVTRLATGRRQGKEIAFLTVEDIALPRLAQFDAPKGWSF</sequence>
<evidence type="ECO:0000256" key="1">
    <source>
        <dbReference type="ARBA" id="ARBA00005369"/>
    </source>
</evidence>
<accession>A0A845ANF3</accession>
<name>A0A845ANF3_9SPHN</name>
<dbReference type="SUPFAM" id="SSF53335">
    <property type="entry name" value="S-adenosyl-L-methionine-dependent methyltransferases"/>
    <property type="match status" value="1"/>
</dbReference>
<evidence type="ECO:0000313" key="6">
    <source>
        <dbReference type="Proteomes" id="UP000446786"/>
    </source>
</evidence>
<dbReference type="PANTHER" id="PTHR11579">
    <property type="entry name" value="PROTEIN-L-ISOASPARTATE O-METHYLTRANSFERASE"/>
    <property type="match status" value="1"/>
</dbReference>
<dbReference type="Proteomes" id="UP000446786">
    <property type="component" value="Unassembled WGS sequence"/>
</dbReference>
<organism evidence="4 6">
    <name type="scientific">Parerythrobacter jejuensis</name>
    <dbReference type="NCBI Taxonomy" id="795812"/>
    <lineage>
        <taxon>Bacteria</taxon>
        <taxon>Pseudomonadati</taxon>
        <taxon>Pseudomonadota</taxon>
        <taxon>Alphaproteobacteria</taxon>
        <taxon>Sphingomonadales</taxon>
        <taxon>Erythrobacteraceae</taxon>
        <taxon>Parerythrobacter</taxon>
    </lineage>
</organism>
<dbReference type="Gene3D" id="3.40.50.150">
    <property type="entry name" value="Vaccinia Virus protein VP39"/>
    <property type="match status" value="1"/>
</dbReference>
<evidence type="ECO:0000256" key="3">
    <source>
        <dbReference type="ARBA" id="ARBA00030757"/>
    </source>
</evidence>
<evidence type="ECO:0000313" key="4">
    <source>
        <dbReference type="EMBL" id="MXP30967.1"/>
    </source>
</evidence>
<dbReference type="AlphaFoldDB" id="A0A845ANF3"/>
<proteinExistence type="inferred from homology"/>
<comment type="caution">
    <text evidence="4">The sequence shown here is derived from an EMBL/GenBank/DDBJ whole genome shotgun (WGS) entry which is preliminary data.</text>
</comment>
<dbReference type="Pfam" id="PF01135">
    <property type="entry name" value="PCMT"/>
    <property type="match status" value="1"/>
</dbReference>
<dbReference type="GO" id="GO:0032259">
    <property type="term" value="P:methylation"/>
    <property type="evidence" value="ECO:0007669"/>
    <property type="project" value="UniProtKB-KW"/>
</dbReference>
<dbReference type="InterPro" id="IPR029063">
    <property type="entry name" value="SAM-dependent_MTases_sf"/>
</dbReference>
<keyword evidence="4" id="KW-0808">Transferase</keyword>
<dbReference type="GO" id="GO:0004719">
    <property type="term" value="F:protein-L-isoaspartate (D-aspartate) O-methyltransferase activity"/>
    <property type="evidence" value="ECO:0007669"/>
    <property type="project" value="InterPro"/>
</dbReference>
<protein>
    <recommendedName>
        <fullName evidence="2">Protein-L-isoaspartate O-methyltransferase</fullName>
    </recommendedName>
    <alternativeName>
        <fullName evidence="3">Protein L-isoaspartyl methyltransferase</fullName>
    </alternativeName>
</protein>
<keyword evidence="6" id="KW-1185">Reference proteome</keyword>
<dbReference type="EMBL" id="WTYE01000001">
    <property type="protein sequence ID" value="MXP30967.1"/>
    <property type="molecule type" value="Genomic_DNA"/>
</dbReference>
<evidence type="ECO:0000256" key="2">
    <source>
        <dbReference type="ARBA" id="ARBA00013346"/>
    </source>
</evidence>
<dbReference type="EMBL" id="WTYE01000001">
    <property type="protein sequence ID" value="MXP33727.1"/>
    <property type="molecule type" value="Genomic_DNA"/>
</dbReference>
<keyword evidence="4" id="KW-0489">Methyltransferase</keyword>
<reference evidence="4 6" key="1">
    <citation type="submission" date="2019-12" db="EMBL/GenBank/DDBJ databases">
        <title>Genomic-based taxomic classification of the family Erythrobacteraceae.</title>
        <authorList>
            <person name="Xu L."/>
        </authorList>
    </citation>
    <scope>NUCLEOTIDE SEQUENCE [LARGE SCALE GENOMIC DNA]</scope>
    <source>
        <strain evidence="4 6">JCM 16677</strain>
    </source>
</reference>
<evidence type="ECO:0000313" key="5">
    <source>
        <dbReference type="EMBL" id="MXP33727.1"/>
    </source>
</evidence>
<gene>
    <name evidence="4" type="ORF">GRI94_03915</name>
    <name evidence="5" type="ORF">GRI94_18005</name>
</gene>